<dbReference type="Proteomes" id="UP000039865">
    <property type="component" value="Unassembled WGS sequence"/>
</dbReference>
<keyword evidence="1 3" id="KW-0547">Nucleotide-binding</keyword>
<keyword evidence="7" id="KW-0808">Transferase</keyword>
<feature type="compositionally biased region" description="Low complexity" evidence="5">
    <location>
        <begin position="504"/>
        <end position="519"/>
    </location>
</feature>
<dbReference type="PANTHER" id="PTHR24347">
    <property type="entry name" value="SERINE/THREONINE-PROTEIN KINASE"/>
    <property type="match status" value="1"/>
</dbReference>
<dbReference type="PROSITE" id="PS00107">
    <property type="entry name" value="PROTEIN_KINASE_ATP"/>
    <property type="match status" value="1"/>
</dbReference>
<dbReference type="InterPro" id="IPR017441">
    <property type="entry name" value="Protein_kinase_ATP_BS"/>
</dbReference>
<feature type="compositionally biased region" description="Polar residues" evidence="5">
    <location>
        <begin position="627"/>
        <end position="646"/>
    </location>
</feature>
<dbReference type="OrthoDB" id="413582at2759"/>
<feature type="compositionally biased region" description="Polar residues" evidence="5">
    <location>
        <begin position="753"/>
        <end position="782"/>
    </location>
</feature>
<evidence type="ECO:0000256" key="5">
    <source>
        <dbReference type="SAM" id="MobiDB-lite"/>
    </source>
</evidence>
<feature type="region of interest" description="Disordered" evidence="5">
    <location>
        <begin position="555"/>
        <end position="809"/>
    </location>
</feature>
<proteinExistence type="predicted"/>
<dbReference type="GO" id="GO:0005524">
    <property type="term" value="F:ATP binding"/>
    <property type="evidence" value="ECO:0007669"/>
    <property type="project" value="UniProtKB-UniRule"/>
</dbReference>
<evidence type="ECO:0000256" key="1">
    <source>
        <dbReference type="ARBA" id="ARBA00022741"/>
    </source>
</evidence>
<protein>
    <submittedName>
        <fullName evidence="7">Protein kinase domain containing protein</fullName>
    </submittedName>
</protein>
<evidence type="ECO:0000256" key="3">
    <source>
        <dbReference type="PROSITE-ProRule" id="PRU10141"/>
    </source>
</evidence>
<feature type="compositionally biased region" description="Low complexity" evidence="5">
    <location>
        <begin position="1161"/>
        <end position="1173"/>
    </location>
</feature>
<dbReference type="Gene3D" id="1.10.510.10">
    <property type="entry name" value="Transferase(Phosphotransferase) domain 1"/>
    <property type="match status" value="1"/>
</dbReference>
<feature type="region of interest" description="Disordered" evidence="5">
    <location>
        <begin position="1160"/>
        <end position="1189"/>
    </location>
</feature>
<sequence>MDSFSKNKEQELLSKLPVLQVVIQKDNSSPEKQTYEMEEQGLPEDSNEAKAMIGKPMEEIRLRKLMKEKLQTTSIPSLEFEDAEGNTIKFEEIYDYHKFLGCGSFGFVVSAVDKLTGEHVALKIVDTSSESSVQCIHRYSLKQFQIQIKEFENYIVLQIENAKGGTIAELIKKRHHPAQSNETIDKNIMKQQQKGLSEDECAKVIRGILLGLKHIHALDFVHRDLKPSNVVIDDINNLESVKLVDFGLAIKFQSRQGLDDACGTLVYQAPEQMFGGTSYGKPVDIWAVGFIMFELISGKHPLWSRKEDKIQYKEKLRNLKKLDFSYHKFSALSINLIEKLCQIKPSSRYKADQALNHPWITRNFSDKIPRTVYEENIYRYEIDAKFRRCTNLILFLSIAKNHKQIMMVKEQKLRQQQEDEYQEQQRQLEQIHNEYQIQQQRISINVDQLDETVPIKTEDLVPHETPDFANFKESSIKMSQFIKFDNLGYDDEEDERFLEHLKSQIKQKQQQRQESYQPSTDDKENPSYYQNRSVDIQLQNNSANNFQDLTNQNSQSMIESENGKSSKSSQSYYSNNEQKKMTITNSKDEKEKNESNPQFKQQVSVKNSVATSDRLLIGKPPLGMRDSSVNGRDQGGNSASSGPRTQKSFRIHRTGKRTTNNMNLNSHNANENSSKSIQSRKFSPNKIGLEHYDMENGRNQSKERIDETNASSKMQTKMSRRNSSLSEKRLNFNNANSNNQSEDDSHEDYIVTPSHNLNEQTNPSAQQIPSSSDFSSALSQNQKMRKKESSNTHKKKSKLRTQVKRQRSAIQQTITNHKNYLNEASAKIKLPPQIQLPSQNILQNQKIQPSSEQKMHRKENSQLQMIQQPKAALGNTDQSVAQNSQMIKQRQNSTARNTALPTRKALVSETFDIIKHGPALKEKTPEVSPTRMNNNTSYQENQPYHLKPLNTFANLMPCSPHEEPTEDEQFFHTGNSYQQYGILSGGVSSINGGRRNVSQANPLSPFEQFLQNLMKQNEIEKTPQYQVQRQVQNPLMYVQQPLDMQHRQRQMDNIIKKNTLTAQQYPQLNRYNDKRVDDYYGSTSNNLTGLPPSALQKQRTVNKESSMSEKFQQYNNNILGGYTLATSNSQVGGGAAVGQNNTIMDQIDNQRIFRNTSAVINTSKNSSTSTSNNQMKKQVSNYQQQQQSR</sequence>
<dbReference type="Pfam" id="PF00069">
    <property type="entry name" value="Pkinase"/>
    <property type="match status" value="1"/>
</dbReference>
<feature type="coiled-coil region" evidence="4">
    <location>
        <begin position="399"/>
        <end position="441"/>
    </location>
</feature>
<evidence type="ECO:0000313" key="7">
    <source>
        <dbReference type="EMBL" id="CDW82180.1"/>
    </source>
</evidence>
<feature type="binding site" evidence="3">
    <location>
        <position position="123"/>
    </location>
    <ligand>
        <name>ATP</name>
        <dbReference type="ChEBI" id="CHEBI:30616"/>
    </ligand>
</feature>
<dbReference type="InParanoid" id="A0A078AIS2"/>
<dbReference type="InterPro" id="IPR000719">
    <property type="entry name" value="Prot_kinase_dom"/>
</dbReference>
<keyword evidence="8" id="KW-1185">Reference proteome</keyword>
<feature type="compositionally biased region" description="Basic residues" evidence="5">
    <location>
        <begin position="792"/>
        <end position="807"/>
    </location>
</feature>
<dbReference type="AlphaFoldDB" id="A0A078AIS2"/>
<dbReference type="SMART" id="SM00220">
    <property type="entry name" value="S_TKc"/>
    <property type="match status" value="1"/>
</dbReference>
<organism evidence="7 8">
    <name type="scientific">Stylonychia lemnae</name>
    <name type="common">Ciliate</name>
    <dbReference type="NCBI Taxonomy" id="5949"/>
    <lineage>
        <taxon>Eukaryota</taxon>
        <taxon>Sar</taxon>
        <taxon>Alveolata</taxon>
        <taxon>Ciliophora</taxon>
        <taxon>Intramacronucleata</taxon>
        <taxon>Spirotrichea</taxon>
        <taxon>Stichotrichia</taxon>
        <taxon>Sporadotrichida</taxon>
        <taxon>Oxytrichidae</taxon>
        <taxon>Stylonychinae</taxon>
        <taxon>Stylonychia</taxon>
    </lineage>
</organism>
<feature type="compositionally biased region" description="Polar residues" evidence="5">
    <location>
        <begin position="657"/>
        <end position="682"/>
    </location>
</feature>
<name>A0A078AIS2_STYLE</name>
<feature type="region of interest" description="Disordered" evidence="5">
    <location>
        <begin position="504"/>
        <end position="528"/>
    </location>
</feature>
<keyword evidence="7" id="KW-0418">Kinase</keyword>
<evidence type="ECO:0000256" key="4">
    <source>
        <dbReference type="SAM" id="Coils"/>
    </source>
</evidence>
<keyword evidence="2 3" id="KW-0067">ATP-binding</keyword>
<dbReference type="PROSITE" id="PS50011">
    <property type="entry name" value="PROTEIN_KINASE_DOM"/>
    <property type="match status" value="1"/>
</dbReference>
<reference evidence="7 8" key="1">
    <citation type="submission" date="2014-06" db="EMBL/GenBank/DDBJ databases">
        <authorList>
            <person name="Swart Estienne"/>
        </authorList>
    </citation>
    <scope>NUCLEOTIDE SEQUENCE [LARGE SCALE GENOMIC DNA]</scope>
    <source>
        <strain evidence="7 8">130c</strain>
    </source>
</reference>
<feature type="compositionally biased region" description="Basic residues" evidence="5">
    <location>
        <begin position="647"/>
        <end position="656"/>
    </location>
</feature>
<feature type="domain" description="Protein kinase" evidence="6">
    <location>
        <begin position="94"/>
        <end position="360"/>
    </location>
</feature>
<dbReference type="InterPro" id="IPR011009">
    <property type="entry name" value="Kinase-like_dom_sf"/>
</dbReference>
<dbReference type="EMBL" id="CCKQ01010646">
    <property type="protein sequence ID" value="CDW82180.1"/>
    <property type="molecule type" value="Genomic_DNA"/>
</dbReference>
<dbReference type="SUPFAM" id="SSF56112">
    <property type="entry name" value="Protein kinase-like (PK-like)"/>
    <property type="match status" value="1"/>
</dbReference>
<feature type="compositionally biased region" description="Basic and acidic residues" evidence="5">
    <location>
        <begin position="688"/>
        <end position="707"/>
    </location>
</feature>
<feature type="compositionally biased region" description="Polar residues" evidence="5">
    <location>
        <begin position="708"/>
        <end position="725"/>
    </location>
</feature>
<feature type="compositionally biased region" description="Polar residues" evidence="5">
    <location>
        <begin position="595"/>
        <end position="611"/>
    </location>
</feature>
<dbReference type="GO" id="GO:0004672">
    <property type="term" value="F:protein kinase activity"/>
    <property type="evidence" value="ECO:0007669"/>
    <property type="project" value="InterPro"/>
</dbReference>
<dbReference type="InterPro" id="IPR008271">
    <property type="entry name" value="Ser/Thr_kinase_AS"/>
</dbReference>
<accession>A0A078AIS2</accession>
<feature type="region of interest" description="Disordered" evidence="5">
    <location>
        <begin position="27"/>
        <end position="47"/>
    </location>
</feature>
<evidence type="ECO:0000259" key="6">
    <source>
        <dbReference type="PROSITE" id="PS50011"/>
    </source>
</evidence>
<evidence type="ECO:0000313" key="8">
    <source>
        <dbReference type="Proteomes" id="UP000039865"/>
    </source>
</evidence>
<dbReference type="PROSITE" id="PS00108">
    <property type="entry name" value="PROTEIN_KINASE_ST"/>
    <property type="match status" value="1"/>
</dbReference>
<keyword evidence="4" id="KW-0175">Coiled coil</keyword>
<feature type="compositionally biased region" description="Low complexity" evidence="5">
    <location>
        <begin position="559"/>
        <end position="576"/>
    </location>
</feature>
<feature type="compositionally biased region" description="Acidic residues" evidence="5">
    <location>
        <begin position="36"/>
        <end position="46"/>
    </location>
</feature>
<gene>
    <name evidence="7" type="primary">Contig9268.g9906</name>
    <name evidence="7" type="ORF">STYLEM_11209</name>
</gene>
<evidence type="ECO:0000256" key="2">
    <source>
        <dbReference type="ARBA" id="ARBA00022840"/>
    </source>
</evidence>
<dbReference type="Gene3D" id="3.30.200.20">
    <property type="entry name" value="Phosphorylase Kinase, domain 1"/>
    <property type="match status" value="1"/>
</dbReference>